<dbReference type="InterPro" id="IPR011250">
    <property type="entry name" value="OMP/PagP_B-barrel"/>
</dbReference>
<feature type="chain" id="PRO_5046593515" description="Porin family protein" evidence="2">
    <location>
        <begin position="21"/>
        <end position="105"/>
    </location>
</feature>
<proteinExistence type="inferred from homology"/>
<dbReference type="RefSeq" id="WP_367622684.1">
    <property type="nucleotide sequence ID" value="NZ_JBFNQD010000001.1"/>
</dbReference>
<sequence>MKILAIAAGALLLLTGAAFADGLAPPKQNKFAPPPLDSKKASGPHDWTGFYVGGHAGLSQGRSKWSTDGASRSSSDLGSTFGAHAGYNYQFNRGVVFGGETDVSR</sequence>
<protein>
    <recommendedName>
        <fullName evidence="5">Porin family protein</fullName>
    </recommendedName>
</protein>
<dbReference type="EMBL" id="JBFNQD010000001">
    <property type="protein sequence ID" value="MEW9304215.1"/>
    <property type="molecule type" value="Genomic_DNA"/>
</dbReference>
<evidence type="ECO:0000256" key="2">
    <source>
        <dbReference type="SAM" id="SignalP"/>
    </source>
</evidence>
<dbReference type="PANTHER" id="PTHR34001">
    <property type="entry name" value="BLL7405 PROTEIN"/>
    <property type="match status" value="1"/>
</dbReference>
<comment type="caution">
    <text evidence="3">The sequence shown here is derived from an EMBL/GenBank/DDBJ whole genome shotgun (WGS) entry which is preliminary data.</text>
</comment>
<dbReference type="Proteomes" id="UP001555786">
    <property type="component" value="Unassembled WGS sequence"/>
</dbReference>
<comment type="similarity">
    <text evidence="1">Belongs to the Omp25/RopB family.</text>
</comment>
<evidence type="ECO:0000313" key="4">
    <source>
        <dbReference type="Proteomes" id="UP001555786"/>
    </source>
</evidence>
<reference evidence="3 4" key="1">
    <citation type="submission" date="2024-07" db="EMBL/GenBank/DDBJ databases">
        <title>Description of Labrys sedimenti sp. nov., isolated from a diclofenac-degrading enrichment culture.</title>
        <authorList>
            <person name="Tancsics A."/>
            <person name="Csepanyi A."/>
        </authorList>
    </citation>
    <scope>NUCLEOTIDE SEQUENCE [LARGE SCALE GENOMIC DNA]</scope>
    <source>
        <strain evidence="3 4">LMG 23578</strain>
    </source>
</reference>
<evidence type="ECO:0008006" key="5">
    <source>
        <dbReference type="Google" id="ProtNLM"/>
    </source>
</evidence>
<organism evidence="3 4">
    <name type="scientific">Labrys neptuniae</name>
    <dbReference type="NCBI Taxonomy" id="376174"/>
    <lineage>
        <taxon>Bacteria</taxon>
        <taxon>Pseudomonadati</taxon>
        <taxon>Pseudomonadota</taxon>
        <taxon>Alphaproteobacteria</taxon>
        <taxon>Hyphomicrobiales</taxon>
        <taxon>Xanthobacteraceae</taxon>
        <taxon>Labrys</taxon>
    </lineage>
</organism>
<dbReference type="PANTHER" id="PTHR34001:SF3">
    <property type="entry name" value="BLL7405 PROTEIN"/>
    <property type="match status" value="1"/>
</dbReference>
<accession>A0ABV3PF15</accession>
<gene>
    <name evidence="3" type="ORF">ABXS05_01595</name>
</gene>
<keyword evidence="4" id="KW-1185">Reference proteome</keyword>
<evidence type="ECO:0000313" key="3">
    <source>
        <dbReference type="EMBL" id="MEW9304215.1"/>
    </source>
</evidence>
<feature type="signal peptide" evidence="2">
    <location>
        <begin position="1"/>
        <end position="20"/>
    </location>
</feature>
<evidence type="ECO:0000256" key="1">
    <source>
        <dbReference type="ARBA" id="ARBA00038306"/>
    </source>
</evidence>
<name>A0ABV3PF15_9HYPH</name>
<dbReference type="InterPro" id="IPR051692">
    <property type="entry name" value="OMP-like"/>
</dbReference>
<dbReference type="SUPFAM" id="SSF56925">
    <property type="entry name" value="OMPA-like"/>
    <property type="match status" value="1"/>
</dbReference>
<keyword evidence="2" id="KW-0732">Signal</keyword>